<accession>A0A645A2P9</accession>
<organism evidence="2">
    <name type="scientific">bioreactor metagenome</name>
    <dbReference type="NCBI Taxonomy" id="1076179"/>
    <lineage>
        <taxon>unclassified sequences</taxon>
        <taxon>metagenomes</taxon>
        <taxon>ecological metagenomes</taxon>
    </lineage>
</organism>
<name>A0A645A2P9_9ZZZZ</name>
<dbReference type="Gene3D" id="1.20.58.1290">
    <property type="entry name" value="CarD-like, C-terminal domain"/>
    <property type="match status" value="1"/>
</dbReference>
<dbReference type="InterPro" id="IPR042215">
    <property type="entry name" value="CarD-like_C"/>
</dbReference>
<dbReference type="SMART" id="SM01058">
    <property type="entry name" value="CarD_TRCF"/>
    <property type="match status" value="1"/>
</dbReference>
<dbReference type="SUPFAM" id="SSF141259">
    <property type="entry name" value="CarD-like"/>
    <property type="match status" value="1"/>
</dbReference>
<protein>
    <recommendedName>
        <fullName evidence="1">CarD-like/TRCF RNAP-interacting domain-containing protein</fullName>
    </recommendedName>
</protein>
<feature type="domain" description="CarD-like/TRCF RNAP-interacting" evidence="1">
    <location>
        <begin position="1"/>
        <end position="110"/>
    </location>
</feature>
<sequence length="182" mass="20820">MFKVNDYVVYGSTGVCQITDVVKDEFNSNESEYYVLHPVYNNHSMTIKIPVNNSLMRPVLTKDDVLSLIAAMPDKETSWIDDNKERFNAFKSALKSHQDEELIKIIKTIYLQKQAQAAVNKKLTKTDEDLMNAAERQLYEEFAIALNISPGEVVPYINEYILNLEKHNSEKNINISPSTSQI</sequence>
<dbReference type="Pfam" id="PF02559">
    <property type="entry name" value="CarD_TRCF_RID"/>
    <property type="match status" value="1"/>
</dbReference>
<dbReference type="InterPro" id="IPR036101">
    <property type="entry name" value="CarD-like/TRCF_RID_sf"/>
</dbReference>
<comment type="caution">
    <text evidence="2">The sequence shown here is derived from an EMBL/GenBank/DDBJ whole genome shotgun (WGS) entry which is preliminary data.</text>
</comment>
<dbReference type="InterPro" id="IPR052531">
    <property type="entry name" value="CarD-like_regulator"/>
</dbReference>
<dbReference type="GO" id="GO:0009303">
    <property type="term" value="P:rRNA transcription"/>
    <property type="evidence" value="ECO:0007669"/>
    <property type="project" value="TreeGrafter"/>
</dbReference>
<dbReference type="EMBL" id="VSSQ01010750">
    <property type="protein sequence ID" value="MPM45123.1"/>
    <property type="molecule type" value="Genomic_DNA"/>
</dbReference>
<dbReference type="InterPro" id="IPR003711">
    <property type="entry name" value="CarD-like/TRCF_RID"/>
</dbReference>
<evidence type="ECO:0000259" key="1">
    <source>
        <dbReference type="SMART" id="SM01058"/>
    </source>
</evidence>
<reference evidence="2" key="1">
    <citation type="submission" date="2019-08" db="EMBL/GenBank/DDBJ databases">
        <authorList>
            <person name="Kucharzyk K."/>
            <person name="Murdoch R.W."/>
            <person name="Higgins S."/>
            <person name="Loffler F."/>
        </authorList>
    </citation>
    <scope>NUCLEOTIDE SEQUENCE</scope>
</reference>
<gene>
    <name evidence="2" type="ORF">SDC9_91808</name>
</gene>
<dbReference type="Gene3D" id="2.40.10.170">
    <property type="match status" value="1"/>
</dbReference>
<evidence type="ECO:0000313" key="2">
    <source>
        <dbReference type="EMBL" id="MPM45123.1"/>
    </source>
</evidence>
<proteinExistence type="predicted"/>
<dbReference type="PANTHER" id="PTHR38447">
    <property type="entry name" value="TRANSCRIPTION FACTOR YDEB-RELATED"/>
    <property type="match status" value="1"/>
</dbReference>
<dbReference type="AlphaFoldDB" id="A0A645A2P9"/>
<dbReference type="PANTHER" id="PTHR38447:SF1">
    <property type="entry name" value="RNA POLYMERASE-BINDING TRANSCRIPTION FACTOR CARD"/>
    <property type="match status" value="1"/>
</dbReference>